<gene>
    <name evidence="2" type="ORF">K470DRAFT_263016</name>
</gene>
<proteinExistence type="predicted"/>
<dbReference type="AlphaFoldDB" id="A0A6A7C3T8"/>
<evidence type="ECO:0000313" key="2">
    <source>
        <dbReference type="EMBL" id="KAF2862150.1"/>
    </source>
</evidence>
<evidence type="ECO:0000313" key="3">
    <source>
        <dbReference type="Proteomes" id="UP000799421"/>
    </source>
</evidence>
<name>A0A6A7C3T8_9PEZI</name>
<dbReference type="OrthoDB" id="410701at2759"/>
<feature type="compositionally biased region" description="Basic and acidic residues" evidence="1">
    <location>
        <begin position="446"/>
        <end position="456"/>
    </location>
</feature>
<keyword evidence="3" id="KW-1185">Reference proteome</keyword>
<dbReference type="EMBL" id="MU005967">
    <property type="protein sequence ID" value="KAF2862150.1"/>
    <property type="molecule type" value="Genomic_DNA"/>
</dbReference>
<organism evidence="2 3">
    <name type="scientific">Piedraia hortae CBS 480.64</name>
    <dbReference type="NCBI Taxonomy" id="1314780"/>
    <lineage>
        <taxon>Eukaryota</taxon>
        <taxon>Fungi</taxon>
        <taxon>Dikarya</taxon>
        <taxon>Ascomycota</taxon>
        <taxon>Pezizomycotina</taxon>
        <taxon>Dothideomycetes</taxon>
        <taxon>Dothideomycetidae</taxon>
        <taxon>Capnodiales</taxon>
        <taxon>Piedraiaceae</taxon>
        <taxon>Piedraia</taxon>
    </lineage>
</organism>
<dbReference type="Proteomes" id="UP000799421">
    <property type="component" value="Unassembled WGS sequence"/>
</dbReference>
<evidence type="ECO:0000256" key="1">
    <source>
        <dbReference type="SAM" id="MobiDB-lite"/>
    </source>
</evidence>
<accession>A0A6A7C3T8</accession>
<sequence>MHLVSLGTATQPFKALPDQEATLISILRFMAEHDPPLHINREGYRAVIRVQLGQEKTNKEQQWAQLKLLSWPPWKSERTAMDADITHYDHGISRAARTLRRMYEAGYSPTNWEKTAQLYAGWDVDGTPTIQSRVILGTHFGSESALWTARISTTRTAQEAWAAFLAYQDTKLGYDSEVYLAILKRLHGEEKRHHQKINTSLLPGDSPDVQPLPPSTHLYTYTRTPVPSLENFIDQSINKGIKFNSRCLSFIITTATSLKQGIKYLSISKNSEVKNLLTGRGSISHIPTPILISFISLLCRHSATSLSKALRSVNLNPHHGSYMIFNERINADHPLALVMWILIRRCEEEILIRGRNALLLALSKDATVRGLVGLFLQGGVEMEGVAYRFAWAVMETINLPMDDVAFRAVCLVVEKLAGAVGRGRVGSPRVDAPRVDTPGRAGNSRRVADPRMEPPRVDSLSMNPPGRMNSIRPQNLPPKPSPTQKLETLFNSLVEDTPTSTILISNQPANPTQDYPPLPIPHPVSLHAYIRALGVWGDDSALLRALEYICAHKDQLEALRDRNAERLVRRCLVACRLFLRDKERGREVVEGVGWVWPEEGEVGEYLRGG</sequence>
<reference evidence="2" key="1">
    <citation type="journal article" date="2020" name="Stud. Mycol.">
        <title>101 Dothideomycetes genomes: a test case for predicting lifestyles and emergence of pathogens.</title>
        <authorList>
            <person name="Haridas S."/>
            <person name="Albert R."/>
            <person name="Binder M."/>
            <person name="Bloem J."/>
            <person name="Labutti K."/>
            <person name="Salamov A."/>
            <person name="Andreopoulos B."/>
            <person name="Baker S."/>
            <person name="Barry K."/>
            <person name="Bills G."/>
            <person name="Bluhm B."/>
            <person name="Cannon C."/>
            <person name="Castanera R."/>
            <person name="Culley D."/>
            <person name="Daum C."/>
            <person name="Ezra D."/>
            <person name="Gonzalez J."/>
            <person name="Henrissat B."/>
            <person name="Kuo A."/>
            <person name="Liang C."/>
            <person name="Lipzen A."/>
            <person name="Lutzoni F."/>
            <person name="Magnuson J."/>
            <person name="Mondo S."/>
            <person name="Nolan M."/>
            <person name="Ohm R."/>
            <person name="Pangilinan J."/>
            <person name="Park H.-J."/>
            <person name="Ramirez L."/>
            <person name="Alfaro M."/>
            <person name="Sun H."/>
            <person name="Tritt A."/>
            <person name="Yoshinaga Y."/>
            <person name="Zwiers L.-H."/>
            <person name="Turgeon B."/>
            <person name="Goodwin S."/>
            <person name="Spatafora J."/>
            <person name="Crous P."/>
            <person name="Grigoriev I."/>
        </authorList>
    </citation>
    <scope>NUCLEOTIDE SEQUENCE</scope>
    <source>
        <strain evidence="2">CBS 480.64</strain>
    </source>
</reference>
<protein>
    <submittedName>
        <fullName evidence="2">Uncharacterized protein</fullName>
    </submittedName>
</protein>
<feature type="region of interest" description="Disordered" evidence="1">
    <location>
        <begin position="424"/>
        <end position="481"/>
    </location>
</feature>